<dbReference type="RefSeq" id="WP_349086258.1">
    <property type="nucleotide sequence ID" value="NZ_JBBMEK010000325.1"/>
</dbReference>
<evidence type="ECO:0000259" key="1">
    <source>
        <dbReference type="PROSITE" id="PS50943"/>
    </source>
</evidence>
<evidence type="ECO:0000313" key="2">
    <source>
        <dbReference type="EMBL" id="MEQ2366672.1"/>
    </source>
</evidence>
<organism evidence="2 3">
    <name type="scientific">Coprococcus intestinihominis</name>
    <dbReference type="NCBI Taxonomy" id="3133154"/>
    <lineage>
        <taxon>Bacteria</taxon>
        <taxon>Bacillati</taxon>
        <taxon>Bacillota</taxon>
        <taxon>Clostridia</taxon>
        <taxon>Lachnospirales</taxon>
        <taxon>Lachnospiraceae</taxon>
        <taxon>Coprococcus</taxon>
    </lineage>
</organism>
<accession>A0ABV1BAZ3</accession>
<feature type="domain" description="HTH cro/C1-type" evidence="1">
    <location>
        <begin position="14"/>
        <end position="68"/>
    </location>
</feature>
<comment type="caution">
    <text evidence="2">The sequence shown here is derived from an EMBL/GenBank/DDBJ whole genome shotgun (WGS) entry which is preliminary data.</text>
</comment>
<dbReference type="SMART" id="SM00530">
    <property type="entry name" value="HTH_XRE"/>
    <property type="match status" value="1"/>
</dbReference>
<dbReference type="InterPro" id="IPR010982">
    <property type="entry name" value="Lambda_DNA-bd_dom_sf"/>
</dbReference>
<dbReference type="InterPro" id="IPR001387">
    <property type="entry name" value="Cro/C1-type_HTH"/>
</dbReference>
<dbReference type="EMBL" id="JBBMEK010000325">
    <property type="protein sequence ID" value="MEQ2366672.1"/>
    <property type="molecule type" value="Genomic_DNA"/>
</dbReference>
<dbReference type="Proteomes" id="UP001469749">
    <property type="component" value="Unassembled WGS sequence"/>
</dbReference>
<gene>
    <name evidence="2" type="ORF">WMO25_16530</name>
</gene>
<dbReference type="CDD" id="cd00093">
    <property type="entry name" value="HTH_XRE"/>
    <property type="match status" value="1"/>
</dbReference>
<sequence length="106" mass="12373">MADTQYDVFIRNRITELRMNKNISEHRMSLDLDKSGSYVRGITSGAALPSLRELFNIISYFEMTPAEFFAPLESTDSLYHQLCEKMRKLDDSDLKKVDTFLDWIVK</sequence>
<dbReference type="SUPFAM" id="SSF47413">
    <property type="entry name" value="lambda repressor-like DNA-binding domains"/>
    <property type="match status" value="1"/>
</dbReference>
<reference evidence="2 3" key="1">
    <citation type="submission" date="2024-03" db="EMBL/GenBank/DDBJ databases">
        <title>Human intestinal bacterial collection.</title>
        <authorList>
            <person name="Pauvert C."/>
            <person name="Hitch T.C.A."/>
            <person name="Clavel T."/>
        </authorList>
    </citation>
    <scope>NUCLEOTIDE SEQUENCE [LARGE SCALE GENOMIC DNA]</scope>
    <source>
        <strain evidence="2 3">CLA-AA-H190</strain>
    </source>
</reference>
<protein>
    <submittedName>
        <fullName evidence="2">Helix-turn-helix transcriptional regulator</fullName>
    </submittedName>
</protein>
<dbReference type="Gene3D" id="1.10.260.40">
    <property type="entry name" value="lambda repressor-like DNA-binding domains"/>
    <property type="match status" value="1"/>
</dbReference>
<evidence type="ECO:0000313" key="3">
    <source>
        <dbReference type="Proteomes" id="UP001469749"/>
    </source>
</evidence>
<keyword evidence="3" id="KW-1185">Reference proteome</keyword>
<proteinExistence type="predicted"/>
<name>A0ABV1BAZ3_9FIRM</name>
<dbReference type="PROSITE" id="PS50943">
    <property type="entry name" value="HTH_CROC1"/>
    <property type="match status" value="1"/>
</dbReference>